<dbReference type="InterPro" id="IPR043128">
    <property type="entry name" value="Rev_trsase/Diguanyl_cyclase"/>
</dbReference>
<protein>
    <recommendedName>
        <fullName evidence="1">Reverse transcriptase domain-containing protein</fullName>
    </recommendedName>
</protein>
<dbReference type="AlphaFoldDB" id="A0A6G1CAA8"/>
<keyword evidence="3" id="KW-1185">Reference proteome</keyword>
<dbReference type="InterPro" id="IPR043502">
    <property type="entry name" value="DNA/RNA_pol_sf"/>
</dbReference>
<dbReference type="PROSITE" id="PS50878">
    <property type="entry name" value="RT_POL"/>
    <property type="match status" value="1"/>
</dbReference>
<accession>A0A6G1CAA8</accession>
<dbReference type="OrthoDB" id="1741804at2759"/>
<evidence type="ECO:0000313" key="3">
    <source>
        <dbReference type="Proteomes" id="UP000479710"/>
    </source>
</evidence>
<name>A0A6G1CAA8_9ORYZ</name>
<dbReference type="Proteomes" id="UP000479710">
    <property type="component" value="Unassembled WGS sequence"/>
</dbReference>
<dbReference type="Gene3D" id="3.30.70.270">
    <property type="match status" value="1"/>
</dbReference>
<sequence>MACFRDPSHTASPYVHPLVGKVQLLHQVVPSLRRGITANMEISDVYSNCGWVGVALNAITVKDTFPIPVVDELLDELHGAKFFTKLDLRSGYHQVRMNLADIAKMAFRTHDALYEFLVMPFRLCNAPATFQALMNDVLRAFLRRFVLVFFDDILIYSSTWADHLRHLRAVLLVLRQHRLFVKRSKCAFGVDSISYLGHIISEAGVAMDPAKV</sequence>
<dbReference type="SUPFAM" id="SSF56672">
    <property type="entry name" value="DNA/RNA polymerases"/>
    <property type="match status" value="1"/>
</dbReference>
<comment type="caution">
    <text evidence="2">The sequence shown here is derived from an EMBL/GenBank/DDBJ whole genome shotgun (WGS) entry which is preliminary data.</text>
</comment>
<dbReference type="InterPro" id="IPR053134">
    <property type="entry name" value="RNA-dir_DNA_polymerase"/>
</dbReference>
<gene>
    <name evidence="2" type="ORF">E2562_033935</name>
</gene>
<dbReference type="Pfam" id="PF00078">
    <property type="entry name" value="RVT_1"/>
    <property type="match status" value="1"/>
</dbReference>
<reference evidence="2 3" key="1">
    <citation type="submission" date="2019-11" db="EMBL/GenBank/DDBJ databases">
        <title>Whole genome sequence of Oryza granulata.</title>
        <authorList>
            <person name="Li W."/>
        </authorList>
    </citation>
    <scope>NUCLEOTIDE SEQUENCE [LARGE SCALE GENOMIC DNA]</scope>
    <source>
        <strain evidence="3">cv. Menghai</strain>
        <tissue evidence="2">Leaf</tissue>
    </source>
</reference>
<dbReference type="PANTHER" id="PTHR24559">
    <property type="entry name" value="TRANSPOSON TY3-I GAG-POL POLYPROTEIN"/>
    <property type="match status" value="1"/>
</dbReference>
<feature type="domain" description="Reverse transcriptase" evidence="1">
    <location>
        <begin position="1"/>
        <end position="200"/>
    </location>
</feature>
<evidence type="ECO:0000313" key="2">
    <source>
        <dbReference type="EMBL" id="KAF0897139.1"/>
    </source>
</evidence>
<dbReference type="CDD" id="cd01647">
    <property type="entry name" value="RT_LTR"/>
    <property type="match status" value="1"/>
</dbReference>
<dbReference type="InterPro" id="IPR000477">
    <property type="entry name" value="RT_dom"/>
</dbReference>
<evidence type="ECO:0000259" key="1">
    <source>
        <dbReference type="PROSITE" id="PS50878"/>
    </source>
</evidence>
<organism evidence="2 3">
    <name type="scientific">Oryza meyeriana var. granulata</name>
    <dbReference type="NCBI Taxonomy" id="110450"/>
    <lineage>
        <taxon>Eukaryota</taxon>
        <taxon>Viridiplantae</taxon>
        <taxon>Streptophyta</taxon>
        <taxon>Embryophyta</taxon>
        <taxon>Tracheophyta</taxon>
        <taxon>Spermatophyta</taxon>
        <taxon>Magnoliopsida</taxon>
        <taxon>Liliopsida</taxon>
        <taxon>Poales</taxon>
        <taxon>Poaceae</taxon>
        <taxon>BOP clade</taxon>
        <taxon>Oryzoideae</taxon>
        <taxon>Oryzeae</taxon>
        <taxon>Oryzinae</taxon>
        <taxon>Oryza</taxon>
        <taxon>Oryza meyeriana</taxon>
    </lineage>
</organism>
<proteinExistence type="predicted"/>
<dbReference type="EMBL" id="SPHZ02000010">
    <property type="protein sequence ID" value="KAF0897139.1"/>
    <property type="molecule type" value="Genomic_DNA"/>
</dbReference>
<dbReference type="Gene3D" id="3.10.10.10">
    <property type="entry name" value="HIV Type 1 Reverse Transcriptase, subunit A, domain 1"/>
    <property type="match status" value="1"/>
</dbReference>
<dbReference type="PANTHER" id="PTHR24559:SF452">
    <property type="entry name" value="INTEGRASE CATALYTIC DOMAIN-CONTAINING PROTEIN"/>
    <property type="match status" value="1"/>
</dbReference>